<evidence type="ECO:0000313" key="14">
    <source>
        <dbReference type="Proteomes" id="UP000464912"/>
    </source>
</evidence>
<comment type="function">
    <text evidence="9">F(1)F(0) ATP synthase produces ATP from ADP in the presence of a proton or sodium gradient. F-type ATPases consist of two structural domains, F(1) containing the extramembraneous catalytic core and F(0) containing the membrane proton channel, linked together by a central stalk and a peripheral stalk. During catalysis, ATP synthesis in the catalytic domain of F(1) is coupled via a rotary mechanism of the central stalk subunits to proton translocation.</text>
</comment>
<dbReference type="RefSeq" id="WP_160095269.1">
    <property type="nucleotide sequence ID" value="NZ_CP047224.1"/>
</dbReference>
<organism evidence="13 14">
    <name type="scientific">Neorickettsia findlayensis</name>
    <dbReference type="NCBI Taxonomy" id="2686014"/>
    <lineage>
        <taxon>Bacteria</taxon>
        <taxon>Pseudomonadati</taxon>
        <taxon>Pseudomonadota</taxon>
        <taxon>Alphaproteobacteria</taxon>
        <taxon>Rickettsiales</taxon>
        <taxon>Anaplasmataceae</taxon>
        <taxon>Neorickettsia</taxon>
    </lineage>
</organism>
<evidence type="ECO:0000256" key="4">
    <source>
        <dbReference type="ARBA" id="ARBA00022781"/>
    </source>
</evidence>
<evidence type="ECO:0000256" key="11">
    <source>
        <dbReference type="ARBA" id="ARBA00037847"/>
    </source>
</evidence>
<keyword evidence="5" id="KW-1133">Transmembrane helix</keyword>
<name>A0A6P1GA17_9RICK</name>
<gene>
    <name evidence="13" type="ORF">GP480_01595</name>
</gene>
<accession>A0A6P1GA17</accession>
<evidence type="ECO:0000256" key="6">
    <source>
        <dbReference type="ARBA" id="ARBA00023065"/>
    </source>
</evidence>
<dbReference type="InterPro" id="IPR002146">
    <property type="entry name" value="ATP_synth_b/b'su_bac/chlpt"/>
</dbReference>
<keyword evidence="6 12" id="KW-0406">Ion transport</keyword>
<dbReference type="GO" id="GO:0045259">
    <property type="term" value="C:proton-transporting ATP synthase complex"/>
    <property type="evidence" value="ECO:0007669"/>
    <property type="project" value="UniProtKB-KW"/>
</dbReference>
<keyword evidence="3 12" id="KW-0812">Transmembrane</keyword>
<keyword evidence="4 12" id="KW-0375">Hydrogen ion transport</keyword>
<evidence type="ECO:0000256" key="8">
    <source>
        <dbReference type="ARBA" id="ARBA00023310"/>
    </source>
</evidence>
<dbReference type="GO" id="GO:0012505">
    <property type="term" value="C:endomembrane system"/>
    <property type="evidence" value="ECO:0007669"/>
    <property type="project" value="UniProtKB-SubCell"/>
</dbReference>
<keyword evidence="8" id="KW-0066">ATP synthesis</keyword>
<evidence type="ECO:0000256" key="7">
    <source>
        <dbReference type="ARBA" id="ARBA00023136"/>
    </source>
</evidence>
<evidence type="ECO:0000256" key="12">
    <source>
        <dbReference type="RuleBase" id="RU003848"/>
    </source>
</evidence>
<reference evidence="13 14" key="2">
    <citation type="journal article" date="2020" name="MBio">
        <title>Isolation and Molecular Analysis of a Novel Neorickettsia Species That Causes Potomac Horse Fever.</title>
        <authorList>
            <person name="Teymournejad O."/>
            <person name="Lin M."/>
            <person name="Bekebrede H."/>
            <person name="Kamr A."/>
            <person name="Toribio R.E."/>
            <person name="Arroyo L.G."/>
            <person name="Baird J.D."/>
            <person name="Rikihisa Y."/>
        </authorList>
    </citation>
    <scope>NUCLEOTIDE SEQUENCE [LARGE SCALE GENOMIC DNA]</scope>
    <source>
        <strain evidence="13 14">Fin17</strain>
    </source>
</reference>
<evidence type="ECO:0000256" key="2">
    <source>
        <dbReference type="ARBA" id="ARBA00022547"/>
    </source>
</evidence>
<sequence length="164" mass="18127">MSVESVVIGFAFFTAFGVLAKPVVGAFMRSLEGHSGKIEDEISSVEEELLRTKSLLATAMKRNSYLNNEVERIIADAKARAAKVYEEGKCKAEEDLSVAVDRVRARIKRDNQDLMMKVKLSVLDGVFECLAGFGGKSLEKAEHEALVLYMVEKLSMDISSCNEQ</sequence>
<evidence type="ECO:0000256" key="3">
    <source>
        <dbReference type="ARBA" id="ARBA00022692"/>
    </source>
</evidence>
<dbReference type="EMBL" id="CP047224">
    <property type="protein sequence ID" value="QHD65148.1"/>
    <property type="molecule type" value="Genomic_DNA"/>
</dbReference>
<evidence type="ECO:0000313" key="13">
    <source>
        <dbReference type="EMBL" id="QHD65148.1"/>
    </source>
</evidence>
<dbReference type="KEGG" id="nef:GP480_01595"/>
<evidence type="ECO:0000256" key="5">
    <source>
        <dbReference type="ARBA" id="ARBA00022989"/>
    </source>
</evidence>
<keyword evidence="7" id="KW-0472">Membrane</keyword>
<comment type="similarity">
    <text evidence="12">Belongs to the ATPase B chain family.</text>
</comment>
<dbReference type="Pfam" id="PF00430">
    <property type="entry name" value="ATP-synt_B"/>
    <property type="match status" value="1"/>
</dbReference>
<keyword evidence="14" id="KW-1185">Reference proteome</keyword>
<evidence type="ECO:0000256" key="10">
    <source>
        <dbReference type="ARBA" id="ARBA00025614"/>
    </source>
</evidence>
<evidence type="ECO:0000256" key="9">
    <source>
        <dbReference type="ARBA" id="ARBA00025198"/>
    </source>
</evidence>
<comment type="subcellular location">
    <subcellularLocation>
        <location evidence="11">Endomembrane system</location>
        <topology evidence="11">Single-pass membrane protein</topology>
    </subcellularLocation>
</comment>
<keyword evidence="1 12" id="KW-0813">Transport</keyword>
<dbReference type="Proteomes" id="UP000464912">
    <property type="component" value="Chromosome"/>
</dbReference>
<dbReference type="GO" id="GO:0015078">
    <property type="term" value="F:proton transmembrane transporter activity"/>
    <property type="evidence" value="ECO:0007669"/>
    <property type="project" value="InterPro"/>
</dbReference>
<comment type="function">
    <text evidence="10">Component of the F(0) channel, it forms part of the peripheral stalk, linking F(1) to F(0). The b'-subunit is a diverged and duplicated form of b found in plants and photosynthetic bacteria.</text>
</comment>
<reference evidence="13 14" key="1">
    <citation type="journal article" date="2020" name="MBio">
        <title>Erratum for Teymournejad et al., 'Isolation and Molecular Analysis of a Novel Neorickettsia Species That Causes Potomac Horse Fever'.</title>
        <authorList>
            <person name="Teymournejad O."/>
            <person name="Lin M."/>
            <person name="Bekebrede H."/>
            <person name="Kamr A."/>
            <person name="Toribio R.E."/>
            <person name="Arroyo L.G."/>
            <person name="Baird J.D."/>
            <person name="Rikihisa Y."/>
        </authorList>
    </citation>
    <scope>NUCLEOTIDE SEQUENCE [LARGE SCALE GENOMIC DNA]</scope>
    <source>
        <strain evidence="13 14">Fin17</strain>
    </source>
</reference>
<dbReference type="AlphaFoldDB" id="A0A6P1GA17"/>
<protein>
    <submittedName>
        <fullName evidence="13">ATPase</fullName>
    </submittedName>
</protein>
<proteinExistence type="inferred from homology"/>
<keyword evidence="2 12" id="KW-0138">CF(0)</keyword>
<evidence type="ECO:0000256" key="1">
    <source>
        <dbReference type="ARBA" id="ARBA00022448"/>
    </source>
</evidence>
<dbReference type="GO" id="GO:0015986">
    <property type="term" value="P:proton motive force-driven ATP synthesis"/>
    <property type="evidence" value="ECO:0007669"/>
    <property type="project" value="InterPro"/>
</dbReference>